<gene>
    <name evidence="2" type="ORF">Snoj_42380</name>
</gene>
<comment type="caution">
    <text evidence="2">The sequence shown here is derived from an EMBL/GenBank/DDBJ whole genome shotgun (WGS) entry which is preliminary data.</text>
</comment>
<evidence type="ECO:0000313" key="3">
    <source>
        <dbReference type="Proteomes" id="UP000613974"/>
    </source>
</evidence>
<proteinExistence type="predicted"/>
<reference evidence="3" key="1">
    <citation type="submission" date="2023-07" db="EMBL/GenBank/DDBJ databases">
        <title>Whole genome shotgun sequence of Streptomyces nojiriensis NBRC 13794.</title>
        <authorList>
            <person name="Komaki H."/>
            <person name="Tamura T."/>
        </authorList>
    </citation>
    <scope>NUCLEOTIDE SEQUENCE [LARGE SCALE GENOMIC DNA]</scope>
    <source>
        <strain evidence="3">NBRC 13794</strain>
    </source>
</reference>
<evidence type="ECO:0000256" key="1">
    <source>
        <dbReference type="SAM" id="MobiDB-lite"/>
    </source>
</evidence>
<organism evidence="2 3">
    <name type="scientific">Streptomyces nojiriensis</name>
    <dbReference type="NCBI Taxonomy" id="66374"/>
    <lineage>
        <taxon>Bacteria</taxon>
        <taxon>Bacillati</taxon>
        <taxon>Actinomycetota</taxon>
        <taxon>Actinomycetes</taxon>
        <taxon>Kitasatosporales</taxon>
        <taxon>Streptomycetaceae</taxon>
        <taxon>Streptomyces</taxon>
    </lineage>
</organism>
<dbReference type="Proteomes" id="UP000613974">
    <property type="component" value="Unassembled WGS sequence"/>
</dbReference>
<keyword evidence="3" id="KW-1185">Reference proteome</keyword>
<accession>A0ABQ3SRB0</accession>
<evidence type="ECO:0000313" key="2">
    <source>
        <dbReference type="EMBL" id="GHI70320.1"/>
    </source>
</evidence>
<sequence>MSALGGRGSGLEVTPLDVLGTVAVRLIDLEHQAVLIRGGQRPVDPEATAGGEVDGQQSDRLTGREAVERVVRGGCGAYMQGGCRDDVEDAGGSGQR</sequence>
<dbReference type="EMBL" id="BNEC01000005">
    <property type="protein sequence ID" value="GHI70320.1"/>
    <property type="molecule type" value="Genomic_DNA"/>
</dbReference>
<name>A0ABQ3SRB0_9ACTN</name>
<protein>
    <submittedName>
        <fullName evidence="2">Uncharacterized protein</fullName>
    </submittedName>
</protein>
<feature type="region of interest" description="Disordered" evidence="1">
    <location>
        <begin position="39"/>
        <end position="62"/>
    </location>
</feature>